<dbReference type="CDD" id="cd22359">
    <property type="entry name" value="SfsA-like_bacterial"/>
    <property type="match status" value="1"/>
</dbReference>
<gene>
    <name evidence="1 4" type="primary">sfsA</name>
    <name evidence="4" type="ORF">WMO62_03755</name>
</gene>
<dbReference type="RefSeq" id="WP_349143853.1">
    <property type="nucleotide sequence ID" value="NZ_JBBMFC010000005.1"/>
</dbReference>
<dbReference type="EMBL" id="JBBMFC010000005">
    <property type="protein sequence ID" value="MEQ2577959.1"/>
    <property type="molecule type" value="Genomic_DNA"/>
</dbReference>
<dbReference type="Pfam" id="PF03749">
    <property type="entry name" value="SfsA"/>
    <property type="match status" value="1"/>
</dbReference>
<sequence>MCYTNSMIYERIEEAIFKSRPNRFIAQVETSRGIEICHVKNTGRCRELLVPEARIWAQRNENPNRKTALDLIAVDKAGTIINMDSQIPNRVAEEWIRGGGLVRAGQASAVKGWAADVLECYDMTTSIRPETRYGNSRFDFYLEQGEHRLFLEVKGVTLEEDGVARFPDAPTERGVKHVEELIHCMEDGYEAGILFVIQMKGIRYLEPNDRTHPAFGEALRRAEKAGVQVLAVDCQVTPESIRADQMVEVRL</sequence>
<dbReference type="HAMAP" id="MF_00095">
    <property type="entry name" value="SfsA"/>
    <property type="match status" value="1"/>
</dbReference>
<comment type="similarity">
    <text evidence="1">Belongs to the SfsA family.</text>
</comment>
<feature type="domain" description="SfsA N-terminal OB" evidence="3">
    <location>
        <begin position="20"/>
        <end position="82"/>
    </location>
</feature>
<organism evidence="4 5">
    <name type="scientific">Hominiventricola aquisgranensis</name>
    <dbReference type="NCBI Taxonomy" id="3133164"/>
    <lineage>
        <taxon>Bacteria</taxon>
        <taxon>Bacillati</taxon>
        <taxon>Bacillota</taxon>
        <taxon>Clostridia</taxon>
        <taxon>Lachnospirales</taxon>
        <taxon>Lachnospiraceae</taxon>
        <taxon>Hominiventricola</taxon>
    </lineage>
</organism>
<dbReference type="Pfam" id="PF17746">
    <property type="entry name" value="SfsA_N"/>
    <property type="match status" value="1"/>
</dbReference>
<evidence type="ECO:0000259" key="2">
    <source>
        <dbReference type="Pfam" id="PF03749"/>
    </source>
</evidence>
<dbReference type="Gene3D" id="3.40.1350.60">
    <property type="match status" value="1"/>
</dbReference>
<evidence type="ECO:0000256" key="1">
    <source>
        <dbReference type="HAMAP-Rule" id="MF_00095"/>
    </source>
</evidence>
<evidence type="ECO:0000313" key="5">
    <source>
        <dbReference type="Proteomes" id="UP001470288"/>
    </source>
</evidence>
<keyword evidence="5" id="KW-1185">Reference proteome</keyword>
<dbReference type="InterPro" id="IPR040452">
    <property type="entry name" value="SfsA_C"/>
</dbReference>
<proteinExistence type="inferred from homology"/>
<evidence type="ECO:0000259" key="3">
    <source>
        <dbReference type="Pfam" id="PF17746"/>
    </source>
</evidence>
<comment type="caution">
    <text evidence="4">The sequence shown here is derived from an EMBL/GenBank/DDBJ whole genome shotgun (WGS) entry which is preliminary data.</text>
</comment>
<evidence type="ECO:0000313" key="4">
    <source>
        <dbReference type="EMBL" id="MEQ2577959.1"/>
    </source>
</evidence>
<dbReference type="PANTHER" id="PTHR30545:SF2">
    <property type="entry name" value="SUGAR FERMENTATION STIMULATION PROTEIN A"/>
    <property type="match status" value="1"/>
</dbReference>
<accession>A0ABV1HYF2</accession>
<reference evidence="4 5" key="1">
    <citation type="submission" date="2024-03" db="EMBL/GenBank/DDBJ databases">
        <title>Human intestinal bacterial collection.</title>
        <authorList>
            <person name="Pauvert C."/>
            <person name="Hitch T.C.A."/>
            <person name="Clavel T."/>
        </authorList>
    </citation>
    <scope>NUCLEOTIDE SEQUENCE [LARGE SCALE GENOMIC DNA]</scope>
    <source>
        <strain evidence="4 5">CLA-AA-H78B</strain>
    </source>
</reference>
<dbReference type="Gene3D" id="2.40.50.580">
    <property type="match status" value="1"/>
</dbReference>
<name>A0ABV1HYF2_9FIRM</name>
<dbReference type="InterPro" id="IPR005224">
    <property type="entry name" value="SfsA"/>
</dbReference>
<dbReference type="InterPro" id="IPR041465">
    <property type="entry name" value="SfsA_N"/>
</dbReference>
<dbReference type="PANTHER" id="PTHR30545">
    <property type="entry name" value="SUGAR FERMENTATION STIMULATION PROTEIN A"/>
    <property type="match status" value="1"/>
</dbReference>
<dbReference type="Proteomes" id="UP001470288">
    <property type="component" value="Unassembled WGS sequence"/>
</dbReference>
<protein>
    <recommendedName>
        <fullName evidence="1">Sugar fermentation stimulation protein homolog</fullName>
    </recommendedName>
</protein>
<feature type="domain" description="Sugar fermentation stimulation protein C-terminal" evidence="2">
    <location>
        <begin position="87"/>
        <end position="239"/>
    </location>
</feature>
<dbReference type="NCBIfam" id="TIGR00230">
    <property type="entry name" value="sfsA"/>
    <property type="match status" value="1"/>
</dbReference>